<gene>
    <name evidence="1" type="ORF">NKI81_28535</name>
</gene>
<evidence type="ECO:0000313" key="1">
    <source>
        <dbReference type="EMBL" id="MER9287822.1"/>
    </source>
</evidence>
<dbReference type="EMBL" id="JAMYRI010000025">
    <property type="protein sequence ID" value="MER9287822.1"/>
    <property type="molecule type" value="Genomic_DNA"/>
</dbReference>
<organism evidence="1 2">
    <name type="scientific">Mesorhizobium australicum</name>
    <dbReference type="NCBI Taxonomy" id="536018"/>
    <lineage>
        <taxon>Bacteria</taxon>
        <taxon>Pseudomonadati</taxon>
        <taxon>Pseudomonadota</taxon>
        <taxon>Alphaproteobacteria</taxon>
        <taxon>Hyphomicrobiales</taxon>
        <taxon>Phyllobacteriaceae</taxon>
        <taxon>Mesorhizobium</taxon>
    </lineage>
</organism>
<proteinExistence type="predicted"/>
<dbReference type="Proteomes" id="UP001480082">
    <property type="component" value="Unassembled WGS sequence"/>
</dbReference>
<accession>A0ACC6T7C4</accession>
<name>A0ACC6T7C4_9HYPH</name>
<protein>
    <submittedName>
        <fullName evidence="1">Uncharacterized protein</fullName>
    </submittedName>
</protein>
<keyword evidence="2" id="KW-1185">Reference proteome</keyword>
<reference evidence="1 2" key="1">
    <citation type="journal article" date="2024" name="Proc. Natl. Acad. Sci. U.S.A.">
        <title>The evolutionary genomics of adaptation to stress in wild rhizobium bacteria.</title>
        <authorList>
            <person name="Kehlet-Delgado H."/>
            <person name="Montoya A.P."/>
            <person name="Jensen K.T."/>
            <person name="Wendlandt C.E."/>
            <person name="Dexheimer C."/>
            <person name="Roberts M."/>
            <person name="Torres Martinez L."/>
            <person name="Friesen M.L."/>
            <person name="Griffitts J.S."/>
            <person name="Porter S.S."/>
        </authorList>
    </citation>
    <scope>NUCLEOTIDE SEQUENCE [LARGE SCALE GENOMIC DNA]</scope>
    <source>
        <strain evidence="1 2">M0468</strain>
    </source>
</reference>
<sequence>MDWTFQSLIDGKMAVTAFCNVAACGHSKTLDLEVLRDRFGPDAPAMEWDLRPKLKCEVCGSRDVGLIYAPDSRKMSGMGKNLYSKAKGGR</sequence>
<evidence type="ECO:0000313" key="2">
    <source>
        <dbReference type="Proteomes" id="UP001480082"/>
    </source>
</evidence>
<comment type="caution">
    <text evidence="1">The sequence shown here is derived from an EMBL/GenBank/DDBJ whole genome shotgun (WGS) entry which is preliminary data.</text>
</comment>